<keyword evidence="4" id="KW-1185">Reference proteome</keyword>
<reference evidence="3 4" key="1">
    <citation type="journal article" date="2011" name="Stand. Genomic Sci.">
        <title>Complete genome sequence of the gliding freshwater bacterium Fluviicola taffensis type strain (RW262).</title>
        <authorList>
            <person name="Woyke T."/>
            <person name="Chertkov O."/>
            <person name="Lapidus A."/>
            <person name="Nolan M."/>
            <person name="Lucas S."/>
            <person name="Del Rio T.G."/>
            <person name="Tice H."/>
            <person name="Cheng J.F."/>
            <person name="Tapia R."/>
            <person name="Han C."/>
            <person name="Goodwin L."/>
            <person name="Pitluck S."/>
            <person name="Liolios K."/>
            <person name="Pagani I."/>
            <person name="Ivanova N."/>
            <person name="Huntemann M."/>
            <person name="Mavromatis K."/>
            <person name="Mikhailova N."/>
            <person name="Pati A."/>
            <person name="Chen A."/>
            <person name="Palaniappan K."/>
            <person name="Land M."/>
            <person name="Hauser L."/>
            <person name="Brambilla E.M."/>
            <person name="Rohde M."/>
            <person name="Mwirichia R."/>
            <person name="Sikorski J."/>
            <person name="Tindall B.J."/>
            <person name="Goker M."/>
            <person name="Bristow J."/>
            <person name="Eisen J.A."/>
            <person name="Markowitz V."/>
            <person name="Hugenholtz P."/>
            <person name="Klenk H.P."/>
            <person name="Kyrpides N.C."/>
        </authorList>
    </citation>
    <scope>NUCLEOTIDE SEQUENCE [LARGE SCALE GENOMIC DNA]</scope>
    <source>
        <strain evidence="4">DSM 16823 / RW262 / RW262</strain>
    </source>
</reference>
<evidence type="ECO:0000313" key="3">
    <source>
        <dbReference type="EMBL" id="AEA43804.1"/>
    </source>
</evidence>
<feature type="signal peptide" evidence="2">
    <location>
        <begin position="1"/>
        <end position="24"/>
    </location>
</feature>
<evidence type="ECO:0000313" key="4">
    <source>
        <dbReference type="Proteomes" id="UP000007463"/>
    </source>
</evidence>
<dbReference type="InterPro" id="IPR026444">
    <property type="entry name" value="Secre_tail"/>
</dbReference>
<gene>
    <name evidence="3" type="ordered locus">Fluta_1817</name>
</gene>
<dbReference type="OrthoDB" id="1270026at2"/>
<feature type="chain" id="PRO_5003279904" description="Secretion system C-terminal sorting domain-containing protein" evidence="2">
    <location>
        <begin position="25"/>
        <end position="116"/>
    </location>
</feature>
<name>F2II95_FLUTR</name>
<organism evidence="3 4">
    <name type="scientific">Fluviicola taffensis (strain DSM 16823 / NCIMB 13979 / RW262)</name>
    <dbReference type="NCBI Taxonomy" id="755732"/>
    <lineage>
        <taxon>Bacteria</taxon>
        <taxon>Pseudomonadati</taxon>
        <taxon>Bacteroidota</taxon>
        <taxon>Flavobacteriia</taxon>
        <taxon>Flavobacteriales</taxon>
        <taxon>Crocinitomicaceae</taxon>
        <taxon>Fluviicola</taxon>
    </lineage>
</organism>
<dbReference type="NCBIfam" id="TIGR04183">
    <property type="entry name" value="Por_Secre_tail"/>
    <property type="match status" value="1"/>
</dbReference>
<dbReference type="RefSeq" id="WP_013686574.1">
    <property type="nucleotide sequence ID" value="NC_015321.1"/>
</dbReference>
<accession>F2II95</accession>
<reference evidence="4" key="2">
    <citation type="submission" date="2011-02" db="EMBL/GenBank/DDBJ databases">
        <title>The complete genome of Fluviicola taffensis DSM 16823.</title>
        <authorList>
            <consortium name="US DOE Joint Genome Institute (JGI-PGF)"/>
            <person name="Lucas S."/>
            <person name="Copeland A."/>
            <person name="Lapidus A."/>
            <person name="Bruce D."/>
            <person name="Goodwin L."/>
            <person name="Pitluck S."/>
            <person name="Kyrpides N."/>
            <person name="Mavromatis K."/>
            <person name="Ivanova N."/>
            <person name="Mikhailova N."/>
            <person name="Pagani I."/>
            <person name="Chertkov O."/>
            <person name="Detter J.C."/>
            <person name="Han C."/>
            <person name="Tapia R."/>
            <person name="Land M."/>
            <person name="Hauser L."/>
            <person name="Markowitz V."/>
            <person name="Cheng J.-F."/>
            <person name="Hugenholtz P."/>
            <person name="Woyke T."/>
            <person name="Wu D."/>
            <person name="Tindall B."/>
            <person name="Pomrenke H.G."/>
            <person name="Brambilla E."/>
            <person name="Klenk H.-P."/>
            <person name="Eisen J.A."/>
        </authorList>
    </citation>
    <scope>NUCLEOTIDE SEQUENCE [LARGE SCALE GENOMIC DNA]</scope>
    <source>
        <strain evidence="4">DSM 16823 / RW262 / RW262</strain>
    </source>
</reference>
<sequence precursor="true">MCFIERALFSILCLLLLSTCTKFGKTDTAKGRVLNPVTGEGISGVELKLLKSTADLLHVALDIGEITIYNAQGQEQKTNVIGTDRAYQTLDVSTYASGVYIIVSRKGDAPIKFVKL</sequence>
<evidence type="ECO:0008006" key="5">
    <source>
        <dbReference type="Google" id="ProtNLM"/>
    </source>
</evidence>
<dbReference type="STRING" id="755732.Fluta_1817"/>
<evidence type="ECO:0000256" key="1">
    <source>
        <dbReference type="ARBA" id="ARBA00022729"/>
    </source>
</evidence>
<dbReference type="HOGENOM" id="CLU_2093230_0_0_10"/>
<keyword evidence="1 2" id="KW-0732">Signal</keyword>
<dbReference type="EMBL" id="CP002542">
    <property type="protein sequence ID" value="AEA43804.1"/>
    <property type="molecule type" value="Genomic_DNA"/>
</dbReference>
<proteinExistence type="predicted"/>
<protein>
    <recommendedName>
        <fullName evidence="5">Secretion system C-terminal sorting domain-containing protein</fullName>
    </recommendedName>
</protein>
<dbReference type="KEGG" id="fte:Fluta_1817"/>
<dbReference type="AlphaFoldDB" id="F2II95"/>
<evidence type="ECO:0000256" key="2">
    <source>
        <dbReference type="SAM" id="SignalP"/>
    </source>
</evidence>
<dbReference type="Proteomes" id="UP000007463">
    <property type="component" value="Chromosome"/>
</dbReference>